<gene>
    <name evidence="1" type="ORF">JCM19237_2764</name>
</gene>
<dbReference type="AlphaFoldDB" id="A0A090RGH7"/>
<protein>
    <recommendedName>
        <fullName evidence="3">PcfJ-like protein</fullName>
    </recommendedName>
</protein>
<evidence type="ECO:0000313" key="2">
    <source>
        <dbReference type="Proteomes" id="UP000029227"/>
    </source>
</evidence>
<proteinExistence type="predicted"/>
<name>A0A090RGH7_9GAMM</name>
<dbReference type="EMBL" id="BBMN01000012">
    <property type="protein sequence ID" value="GAL06667.1"/>
    <property type="molecule type" value="Genomic_DNA"/>
</dbReference>
<dbReference type="Proteomes" id="UP000029227">
    <property type="component" value="Unassembled WGS sequence"/>
</dbReference>
<sequence length="358" mass="41296">MERHYHDGSVEALEGSVDFSLQQIAHSPGGVHWVNTIPDHLIDLIEPYPDLGVYMLSLAATNRRAMDLLITRPIMLYFICQAYPLDREQAIALCQFGQREILHMLGFASSKGALKFLDKINVTFDTRSTHLQVTRLLHPIAERYRYFNHYPTINAQALQLDMVFPYLTGSKLAHGLTKASLKNRVRLPTLINDTVQLGLRLGYEAPMDVLAQLEDIDAVSRLHDTWVQRRREHEYVPCQTHHLPYPVMLEGNAHITPIADYFTLRKEGEELQHCVEIYHSRILTGEYLVFSMTQPERMTIGMRVITRDDDSKPFFDIDQIKGFKNKSPKEVSIKAVYQWFEQEKKRLNVAGYTPPPLH</sequence>
<dbReference type="InterPro" id="IPR025586">
    <property type="entry name" value="PcfJ"/>
</dbReference>
<comment type="caution">
    <text evidence="1">The sequence shown here is derived from an EMBL/GenBank/DDBJ whole genome shotgun (WGS) entry which is preliminary data.</text>
</comment>
<reference evidence="1 2" key="1">
    <citation type="journal article" date="2014" name="Genome Announc.">
        <title>Draft Genome Sequences of Two Vibrionaceae Species, Vibrio ponticus C121 and Photobacterium aphoticum C119, Isolated as Coral Reef Microbiota.</title>
        <authorList>
            <person name="Al-saari N."/>
            <person name="Meirelles P.M."/>
            <person name="Mino S."/>
            <person name="Suda W."/>
            <person name="Oshima K."/>
            <person name="Hattori M."/>
            <person name="Ohkuma M."/>
            <person name="Thompson F.L."/>
            <person name="Gomez-Gil B."/>
            <person name="Sawabe T."/>
            <person name="Sawabe T."/>
        </authorList>
    </citation>
    <scope>NUCLEOTIDE SEQUENCE [LARGE SCALE GENOMIC DNA]</scope>
    <source>
        <strain evidence="1 2">JCM 19237</strain>
    </source>
</reference>
<evidence type="ECO:0008006" key="3">
    <source>
        <dbReference type="Google" id="ProtNLM"/>
    </source>
</evidence>
<dbReference type="Pfam" id="PF14284">
    <property type="entry name" value="PcfJ"/>
    <property type="match status" value="1"/>
</dbReference>
<dbReference type="eggNOG" id="ENOG50336GB">
    <property type="taxonomic scope" value="Bacteria"/>
</dbReference>
<accession>A0A090RGH7</accession>
<organism evidence="1 2">
    <name type="scientific">Photobacterium aphoticum</name>
    <dbReference type="NCBI Taxonomy" id="754436"/>
    <lineage>
        <taxon>Bacteria</taxon>
        <taxon>Pseudomonadati</taxon>
        <taxon>Pseudomonadota</taxon>
        <taxon>Gammaproteobacteria</taxon>
        <taxon>Vibrionales</taxon>
        <taxon>Vibrionaceae</taxon>
        <taxon>Photobacterium</taxon>
    </lineage>
</organism>
<evidence type="ECO:0000313" key="1">
    <source>
        <dbReference type="EMBL" id="GAL06667.1"/>
    </source>
</evidence>